<dbReference type="SUPFAM" id="SSF53335">
    <property type="entry name" value="S-adenosyl-L-methionine-dependent methyltransferases"/>
    <property type="match status" value="1"/>
</dbReference>
<feature type="signal peptide" evidence="1">
    <location>
        <begin position="1"/>
        <end position="24"/>
    </location>
</feature>
<feature type="chain" id="PRO_5032911267" evidence="1">
    <location>
        <begin position="25"/>
        <end position="835"/>
    </location>
</feature>
<accession>A0A836HZR2</accession>
<dbReference type="GeneID" id="94287740"/>
<protein>
    <submittedName>
        <fullName evidence="2">Uncharacterized protein</fullName>
    </submittedName>
</protein>
<evidence type="ECO:0000256" key="1">
    <source>
        <dbReference type="SAM" id="SignalP"/>
    </source>
</evidence>
<evidence type="ECO:0000313" key="2">
    <source>
        <dbReference type="EMBL" id="KAG5493785.1"/>
    </source>
</evidence>
<keyword evidence="3" id="KW-1185">Reference proteome</keyword>
<reference evidence="2 3" key="1">
    <citation type="submission" date="2021-02" db="EMBL/GenBank/DDBJ databases">
        <title>Porcisia hertigi Genome sequencing and assembly.</title>
        <authorList>
            <person name="Almutairi H."/>
            <person name="Gatherer D."/>
        </authorList>
    </citation>
    <scope>NUCLEOTIDE SEQUENCE [LARGE SCALE GENOMIC DNA]</scope>
    <source>
        <strain evidence="2 3">C119</strain>
    </source>
</reference>
<evidence type="ECO:0000313" key="3">
    <source>
        <dbReference type="Proteomes" id="UP000674318"/>
    </source>
</evidence>
<organism evidence="2 3">
    <name type="scientific">Porcisia hertigi</name>
    <dbReference type="NCBI Taxonomy" id="2761500"/>
    <lineage>
        <taxon>Eukaryota</taxon>
        <taxon>Discoba</taxon>
        <taxon>Euglenozoa</taxon>
        <taxon>Kinetoplastea</taxon>
        <taxon>Metakinetoplastina</taxon>
        <taxon>Trypanosomatida</taxon>
        <taxon>Trypanosomatidae</taxon>
        <taxon>Leishmaniinae</taxon>
        <taxon>Porcisia</taxon>
    </lineage>
</organism>
<dbReference type="RefSeq" id="XP_067753820.1">
    <property type="nucleotide sequence ID" value="XM_067897663.1"/>
</dbReference>
<dbReference type="OrthoDB" id="245628at2759"/>
<keyword evidence="1" id="KW-0732">Signal</keyword>
<name>A0A836HZR2_9TRYP</name>
<proteinExistence type="predicted"/>
<dbReference type="EMBL" id="JAFJZO010000034">
    <property type="protein sequence ID" value="KAG5493785.1"/>
    <property type="molecule type" value="Genomic_DNA"/>
</dbReference>
<dbReference type="Proteomes" id="UP000674318">
    <property type="component" value="Unassembled WGS sequence"/>
</dbReference>
<dbReference type="AlphaFoldDB" id="A0A836HZR2"/>
<dbReference type="InterPro" id="IPR029063">
    <property type="entry name" value="SAM-dependent_MTases_sf"/>
</dbReference>
<sequence>MRSTMTLLLARMSLRPTLWPVVGACRMARRCCASTSPVAALSVEARGAPTLHQSVASAHMHTSCILSQLVSERTPSSLDAFVSVTEEWWGLVDRLVQLPAFAADVAQLLVETAHSEDVQRGHGGAEFEETILSQWEEWVWSSAPRTAPAPAARKTDAGEDVLPVSPTNIISFTQFSDLLHSYVRYHRGVRWGASRNSSDWASSGGAAAAAAYYRRRYFLHPWHGVHCPAGTTQQMPYVHILQWMLARKDGSEQASSSAAELWERYHALEPFQPSSSPFKALDVCCQSGYVLDLLIRAGAGVVVAADADPAALANTEATYHEYIRAGGGRHRNTLLYTRRCEGLPLPRERLTHSDKGRASSVLRRGDPGAHVGAEVQSTYASAAERRRWRAREEGRGYSGLTALSEEGALSGAKSSDTDGAAGSFDLLYIHPPTSESLWPVATTEHFDLRKTMWWRKLNHDAQDEGLDASVLLPYLPCSAAPTLARHSPLATRSGLERVLNELRADVMARGVTLSPSGDEARCDGALLTDEGYAVFVLPRTYDKNLLLRREMAGVPCLADWVVAQLSGYYDLILRRRYSAHTTPSSTKVAHSSNAVENMLLGVFRDAQRKVEGAASDVSAEWAAELQRISQVDMWHDVLVLRKNPKMVRQCAAQRINSLRQGTAAAAARERQRTATGAVQWEDSFEYNEYCPRGAAPHTSHHWTALVPTYSYLEKDFYDSPSATHNFLAVGHPVSANSAGSEDLGMAGGSMPSATTAGQPIQEADGVTAASQLASVNHKTVFAEELRTRRRSKLRKLALSPLERQEWYIDEKLIKSNAARLELLNEISKWDLKDYD</sequence>
<gene>
    <name evidence="2" type="ORF">JKF63_01617</name>
</gene>
<comment type="caution">
    <text evidence="2">The sequence shown here is derived from an EMBL/GenBank/DDBJ whole genome shotgun (WGS) entry which is preliminary data.</text>
</comment>
<dbReference type="KEGG" id="phet:94287740"/>